<dbReference type="STRING" id="8496.A0A151PA97"/>
<comment type="caution">
    <text evidence="1">The sequence shown here is derived from an EMBL/GenBank/DDBJ whole genome shotgun (WGS) entry which is preliminary data.</text>
</comment>
<evidence type="ECO:0000313" key="1">
    <source>
        <dbReference type="EMBL" id="KYO46011.1"/>
    </source>
</evidence>
<dbReference type="EMBL" id="AKHW03000533">
    <property type="protein sequence ID" value="KYO46011.1"/>
    <property type="molecule type" value="Genomic_DNA"/>
</dbReference>
<sequence>MSEQSSLGLPLLTLNEEGARKGSLNRGCLKLPYLDCHIQWDHSTCSQNQQNNVVKSAAWNVRTLMDSLNGEYPERRTAIVATEFARYDIDIAALSVTHRVDEGQLKEGEGGYSFGFFWKEKCIHRVGFTIKNKTVSQLSELPVDINKYLMTIHLKLSNNEYTMVISVYAPTFNNKVKKKQFYCALDTVLIATAKEDKLILVGDFNARVG</sequence>
<proteinExistence type="predicted"/>
<gene>
    <name evidence="1" type="ORF">Y1Q_0021602</name>
</gene>
<dbReference type="Gene3D" id="3.60.10.10">
    <property type="entry name" value="Endonuclease/exonuclease/phosphatase"/>
    <property type="match status" value="1"/>
</dbReference>
<protein>
    <recommendedName>
        <fullName evidence="3">Endonuclease/exonuclease/phosphatase domain-containing protein</fullName>
    </recommendedName>
</protein>
<dbReference type="SUPFAM" id="SSF56219">
    <property type="entry name" value="DNase I-like"/>
    <property type="match status" value="1"/>
</dbReference>
<evidence type="ECO:0000313" key="2">
    <source>
        <dbReference type="Proteomes" id="UP000050525"/>
    </source>
</evidence>
<dbReference type="Proteomes" id="UP000050525">
    <property type="component" value="Unassembled WGS sequence"/>
</dbReference>
<accession>A0A151PA97</accession>
<evidence type="ECO:0008006" key="3">
    <source>
        <dbReference type="Google" id="ProtNLM"/>
    </source>
</evidence>
<dbReference type="AlphaFoldDB" id="A0A151PA97"/>
<name>A0A151PA97_ALLMI</name>
<reference evidence="1 2" key="1">
    <citation type="journal article" date="2012" name="Genome Biol.">
        <title>Sequencing three crocodilian genomes to illuminate the evolution of archosaurs and amniotes.</title>
        <authorList>
            <person name="St John J.A."/>
            <person name="Braun E.L."/>
            <person name="Isberg S.R."/>
            <person name="Miles L.G."/>
            <person name="Chong A.Y."/>
            <person name="Gongora J."/>
            <person name="Dalzell P."/>
            <person name="Moran C."/>
            <person name="Bed'hom B."/>
            <person name="Abzhanov A."/>
            <person name="Burgess S.C."/>
            <person name="Cooksey A.M."/>
            <person name="Castoe T.A."/>
            <person name="Crawford N.G."/>
            <person name="Densmore L.D."/>
            <person name="Drew J.C."/>
            <person name="Edwards S.V."/>
            <person name="Faircloth B.C."/>
            <person name="Fujita M.K."/>
            <person name="Greenwold M.J."/>
            <person name="Hoffmann F.G."/>
            <person name="Howard J.M."/>
            <person name="Iguchi T."/>
            <person name="Janes D.E."/>
            <person name="Khan S.Y."/>
            <person name="Kohno S."/>
            <person name="de Koning A.J."/>
            <person name="Lance S.L."/>
            <person name="McCarthy F.M."/>
            <person name="McCormack J.E."/>
            <person name="Merchant M.E."/>
            <person name="Peterson D.G."/>
            <person name="Pollock D.D."/>
            <person name="Pourmand N."/>
            <person name="Raney B.J."/>
            <person name="Roessler K.A."/>
            <person name="Sanford J.R."/>
            <person name="Sawyer R.H."/>
            <person name="Schmidt C.J."/>
            <person name="Triplett E.W."/>
            <person name="Tuberville T.D."/>
            <person name="Venegas-Anaya M."/>
            <person name="Howard J.T."/>
            <person name="Jarvis E.D."/>
            <person name="Guillette L.J.Jr."/>
            <person name="Glenn T.C."/>
            <person name="Green R.E."/>
            <person name="Ray D.A."/>
        </authorList>
    </citation>
    <scope>NUCLEOTIDE SEQUENCE [LARGE SCALE GENOMIC DNA]</scope>
    <source>
        <strain evidence="1">KSC_2009_1</strain>
    </source>
</reference>
<keyword evidence="2" id="KW-1185">Reference proteome</keyword>
<organism evidence="1 2">
    <name type="scientific">Alligator mississippiensis</name>
    <name type="common">American alligator</name>
    <dbReference type="NCBI Taxonomy" id="8496"/>
    <lineage>
        <taxon>Eukaryota</taxon>
        <taxon>Metazoa</taxon>
        <taxon>Chordata</taxon>
        <taxon>Craniata</taxon>
        <taxon>Vertebrata</taxon>
        <taxon>Euteleostomi</taxon>
        <taxon>Archelosauria</taxon>
        <taxon>Archosauria</taxon>
        <taxon>Crocodylia</taxon>
        <taxon>Alligatoridae</taxon>
        <taxon>Alligatorinae</taxon>
        <taxon>Alligator</taxon>
    </lineage>
</organism>
<dbReference type="InterPro" id="IPR036691">
    <property type="entry name" value="Endo/exonu/phosph_ase_sf"/>
</dbReference>